<dbReference type="AlphaFoldDB" id="A0A369ULC5"/>
<dbReference type="OrthoDB" id="9155693at2"/>
<evidence type="ECO:0000313" key="1">
    <source>
        <dbReference type="EMBL" id="RDD81133.1"/>
    </source>
</evidence>
<gene>
    <name evidence="1" type="ORF">DVJ77_12440</name>
</gene>
<dbReference type="Pfam" id="PF19662">
    <property type="entry name" value="DUF6165"/>
    <property type="match status" value="1"/>
</dbReference>
<proteinExistence type="predicted"/>
<name>A0A369ULC5_9GAMM</name>
<comment type="caution">
    <text evidence="1">The sequence shown here is derived from an EMBL/GenBank/DDBJ whole genome shotgun (WGS) entry which is preliminary data.</text>
</comment>
<evidence type="ECO:0000313" key="2">
    <source>
        <dbReference type="Proteomes" id="UP000253782"/>
    </source>
</evidence>
<dbReference type="EMBL" id="QQAH01000011">
    <property type="protein sequence ID" value="RDD81133.1"/>
    <property type="molecule type" value="Genomic_DNA"/>
</dbReference>
<keyword evidence="2" id="KW-1185">Reference proteome</keyword>
<organism evidence="1 2">
    <name type="scientific">Dyella tabacisoli</name>
    <dbReference type="NCBI Taxonomy" id="2282381"/>
    <lineage>
        <taxon>Bacteria</taxon>
        <taxon>Pseudomonadati</taxon>
        <taxon>Pseudomonadota</taxon>
        <taxon>Gammaproteobacteria</taxon>
        <taxon>Lysobacterales</taxon>
        <taxon>Rhodanobacteraceae</taxon>
        <taxon>Dyella</taxon>
    </lineage>
</organism>
<dbReference type="InterPro" id="IPR046163">
    <property type="entry name" value="DUF6165"/>
</dbReference>
<dbReference type="RefSeq" id="WP_114845845.1">
    <property type="nucleotide sequence ID" value="NZ_JBHSPE010000020.1"/>
</dbReference>
<protein>
    <submittedName>
        <fullName evidence="1">Uncharacterized protein</fullName>
    </submittedName>
</protein>
<sequence length="131" mass="14978">MSLIQVPVSYGELIDKITILEIKSQQITDPAKLVNVRNELDLLNATWASAPASQTDISDERARLLAVNQVLWVIEDDIRLKEKAQAFDQAFIELARSVYFRNDERAAVKREINLKLGSQLVEEKSYQDYRA</sequence>
<dbReference type="Proteomes" id="UP000253782">
    <property type="component" value="Unassembled WGS sequence"/>
</dbReference>
<reference evidence="1 2" key="1">
    <citation type="submission" date="2018-07" db="EMBL/GenBank/DDBJ databases">
        <title>Dyella tabacisoli L4-6T, whole genome shotgun sequence.</title>
        <authorList>
            <person name="Zhou X.-K."/>
            <person name="Li W.-J."/>
            <person name="Duan Y.-Q."/>
        </authorList>
    </citation>
    <scope>NUCLEOTIDE SEQUENCE [LARGE SCALE GENOMIC DNA]</scope>
    <source>
        <strain evidence="1 2">L4-6</strain>
    </source>
</reference>
<accession>A0A369ULC5</accession>